<gene>
    <name evidence="2" type="primary">dnaE2</name>
    <name evidence="2" type="ORF">B7Z12_20570</name>
</gene>
<dbReference type="InterPro" id="IPR004805">
    <property type="entry name" value="DnaE2/DnaE/PolC"/>
</dbReference>
<dbReference type="InterPro" id="IPR016195">
    <property type="entry name" value="Pol/histidinol_Pase-like"/>
</dbReference>
<dbReference type="SUPFAM" id="SSF89550">
    <property type="entry name" value="PHP domain-like"/>
    <property type="match status" value="1"/>
</dbReference>
<sequence>MVHRRDLRVNGAYVELQCASHFSLLRGASSPGELFDQAAAQGYEALAVCDRNSLAGIVRAHIAAKTTGVRLIVGCELALRDGTTLVVLPTDRPAYSRLCRLLSLGKQRAGKGDCDLDLDDVAAHAEGLIAILVPDMADDLCALQLKKVAAIFGSDAHLALTLRRRPGDALRLYRLEQMARAAGVTPVVTNRVLFHEPSRRMLQDVVTCIREGTTIDDVGFKRDRHADRYLKAPAEIERLFAKHLDAVATTVAIADRC</sequence>
<feature type="domain" description="Polymerase/histidinol phosphatase N-terminal" evidence="1">
    <location>
        <begin position="14"/>
        <end position="81"/>
    </location>
</feature>
<dbReference type="Gene3D" id="3.20.20.140">
    <property type="entry name" value="Metal-dependent hydrolases"/>
    <property type="match status" value="1"/>
</dbReference>
<dbReference type="InterPro" id="IPR003141">
    <property type="entry name" value="Pol/His_phosphatase_N"/>
</dbReference>
<dbReference type="GO" id="GO:0006260">
    <property type="term" value="P:DNA replication"/>
    <property type="evidence" value="ECO:0007669"/>
    <property type="project" value="InterPro"/>
</dbReference>
<dbReference type="CDD" id="cd07434">
    <property type="entry name" value="PHP_PolIIIA_DnaE2"/>
    <property type="match status" value="1"/>
</dbReference>
<evidence type="ECO:0000313" key="3">
    <source>
        <dbReference type="Proteomes" id="UP000215616"/>
    </source>
</evidence>
<organism evidence="2 3">
    <name type="scientific">Caulobacter vibrioides</name>
    <name type="common">Caulobacter crescentus</name>
    <dbReference type="NCBI Taxonomy" id="155892"/>
    <lineage>
        <taxon>Bacteria</taxon>
        <taxon>Pseudomonadati</taxon>
        <taxon>Pseudomonadota</taxon>
        <taxon>Alphaproteobacteria</taxon>
        <taxon>Caulobacterales</taxon>
        <taxon>Caulobacteraceae</taxon>
        <taxon>Caulobacter</taxon>
    </lineage>
</organism>
<feature type="non-terminal residue" evidence="2">
    <location>
        <position position="257"/>
    </location>
</feature>
<evidence type="ECO:0000259" key="1">
    <source>
        <dbReference type="SMART" id="SM00481"/>
    </source>
</evidence>
<dbReference type="GO" id="GO:0008408">
    <property type="term" value="F:3'-5' exonuclease activity"/>
    <property type="evidence" value="ECO:0007669"/>
    <property type="project" value="InterPro"/>
</dbReference>
<dbReference type="PANTHER" id="PTHR32294">
    <property type="entry name" value="DNA POLYMERASE III SUBUNIT ALPHA"/>
    <property type="match status" value="1"/>
</dbReference>
<protein>
    <submittedName>
        <fullName evidence="2">Error-prone DNA polymerase</fullName>
    </submittedName>
</protein>
<comment type="caution">
    <text evidence="2">The sequence shown here is derived from an EMBL/GenBank/DDBJ whole genome shotgun (WGS) entry which is preliminary data.</text>
</comment>
<accession>A0A258CSL2</accession>
<dbReference type="Proteomes" id="UP000215616">
    <property type="component" value="Unassembled WGS sequence"/>
</dbReference>
<dbReference type="EMBL" id="NCDQ01000560">
    <property type="protein sequence ID" value="OYW98032.1"/>
    <property type="molecule type" value="Genomic_DNA"/>
</dbReference>
<dbReference type="PANTHER" id="PTHR32294:SF4">
    <property type="entry name" value="ERROR-PRONE DNA POLYMERASE"/>
    <property type="match status" value="1"/>
</dbReference>
<name>A0A258CSL2_CAUVI</name>
<dbReference type="Pfam" id="PF02811">
    <property type="entry name" value="PHP"/>
    <property type="match status" value="1"/>
</dbReference>
<reference evidence="2 3" key="1">
    <citation type="submission" date="2017-03" db="EMBL/GenBank/DDBJ databases">
        <title>Lifting the veil on microbial sulfur biogeochemistry in mining wastewaters.</title>
        <authorList>
            <person name="Kantor R.S."/>
            <person name="Colenbrander Nelson T."/>
            <person name="Marshall S."/>
            <person name="Bennett D."/>
            <person name="Apte S."/>
            <person name="Camacho D."/>
            <person name="Thomas B.C."/>
            <person name="Warren L.A."/>
            <person name="Banfield J.F."/>
        </authorList>
    </citation>
    <scope>NUCLEOTIDE SEQUENCE [LARGE SCALE GENOMIC DNA]</scope>
    <source>
        <strain evidence="2">32-67-7</strain>
    </source>
</reference>
<dbReference type="InterPro" id="IPR004013">
    <property type="entry name" value="PHP_dom"/>
</dbReference>
<proteinExistence type="predicted"/>
<dbReference type="SMART" id="SM00481">
    <property type="entry name" value="POLIIIAc"/>
    <property type="match status" value="1"/>
</dbReference>
<dbReference type="AlphaFoldDB" id="A0A258CSL2"/>
<evidence type="ECO:0000313" key="2">
    <source>
        <dbReference type="EMBL" id="OYW98032.1"/>
    </source>
</evidence>